<accession>A0A7H1DV91</accession>
<proteinExistence type="predicted"/>
<dbReference type="Proteomes" id="UP000516438">
    <property type="component" value="Chromosome"/>
</dbReference>
<dbReference type="SUPFAM" id="SSF52540">
    <property type="entry name" value="P-loop containing nucleoside triphosphate hydrolases"/>
    <property type="match status" value="1"/>
</dbReference>
<dbReference type="EMBL" id="CP060203">
    <property type="protein sequence ID" value="QNS40899.1"/>
    <property type="molecule type" value="Genomic_DNA"/>
</dbReference>
<dbReference type="AlphaFoldDB" id="A0A7H1DV91"/>
<dbReference type="InterPro" id="IPR027417">
    <property type="entry name" value="P-loop_NTPase"/>
</dbReference>
<evidence type="ECO:0000313" key="3">
    <source>
        <dbReference type="Proteomes" id="UP000516438"/>
    </source>
</evidence>
<feature type="domain" description="DUF6079" evidence="1">
    <location>
        <begin position="21"/>
        <end position="86"/>
    </location>
</feature>
<dbReference type="RefSeq" id="WP_188320844.1">
    <property type="nucleotide sequence ID" value="NZ_CP060203.1"/>
</dbReference>
<dbReference type="InterPro" id="IPR045725">
    <property type="entry name" value="DUF6079_N"/>
</dbReference>
<protein>
    <recommendedName>
        <fullName evidence="1">DUF6079 domain-containing protein</fullName>
    </recommendedName>
</protein>
<dbReference type="Pfam" id="PF19557">
    <property type="entry name" value="DUF6079_1st"/>
    <property type="match status" value="1"/>
</dbReference>
<gene>
    <name evidence="2" type="ORF">H0S70_11110</name>
</gene>
<keyword evidence="3" id="KW-1185">Reference proteome</keyword>
<dbReference type="KEGG" id="cmaq:H0S70_11110"/>
<evidence type="ECO:0000259" key="1">
    <source>
        <dbReference type="Pfam" id="PF19557"/>
    </source>
</evidence>
<evidence type="ECO:0000313" key="2">
    <source>
        <dbReference type="EMBL" id="QNS40899.1"/>
    </source>
</evidence>
<organism evidence="2 3">
    <name type="scientific">Chryseobacterium manosquense</name>
    <dbReference type="NCBI Taxonomy" id="2754694"/>
    <lineage>
        <taxon>Bacteria</taxon>
        <taxon>Pseudomonadati</taxon>
        <taxon>Bacteroidota</taxon>
        <taxon>Flavobacteriia</taxon>
        <taxon>Flavobacteriales</taxon>
        <taxon>Weeksellaceae</taxon>
        <taxon>Chryseobacterium group</taxon>
        <taxon>Chryseobacterium</taxon>
    </lineage>
</organism>
<name>A0A7H1DV91_9FLAO</name>
<sequence>MIIKNFFEKDINRNIETVIKADDRDHISTEVAEYVITKEIGNKIRELFSNYKSYSGSNGVWISGFFGSGKSHLLKILSYVLENKEVDGYKCGELFAEKIEDDVLLKGDIVSSTRIPSESILFNIDQQAQITTKDDPAAILKVFYKVFYDHVGYYGFQPHVAEFEMWLDKQGKYGEFKSKFENILGSIWETARMDYFDPRVHKFFFKNF</sequence>
<reference evidence="2 3" key="1">
    <citation type="submission" date="2020-07" db="EMBL/GenBank/DDBJ databases">
        <title>Complete genome and description of Chryseobacterium manosquense strain Marseille-Q2069 sp. nov.</title>
        <authorList>
            <person name="Boxberger M."/>
        </authorList>
    </citation>
    <scope>NUCLEOTIDE SEQUENCE [LARGE SCALE GENOMIC DNA]</scope>
    <source>
        <strain evidence="2 3">Marseille-Q2069</strain>
    </source>
</reference>